<evidence type="ECO:0000313" key="3">
    <source>
        <dbReference type="Proteomes" id="UP000046090"/>
    </source>
</evidence>
<dbReference type="Gene3D" id="3.90.550.10">
    <property type="entry name" value="Spore Coat Polysaccharide Biosynthesis Protein SpsA, Chain A"/>
    <property type="match status" value="1"/>
</dbReference>
<proteinExistence type="predicted"/>
<dbReference type="RefSeq" id="WP_015106154.1">
    <property type="nucleotide sequence ID" value="NZ_AP026684.1"/>
</dbReference>
<accession>A0A0K2Y8Q9</accession>
<dbReference type="EC" id="2.7.7.81" evidence="1"/>
<dbReference type="CDD" id="cd02513">
    <property type="entry name" value="CMP-NeuAc_Synthase"/>
    <property type="match status" value="1"/>
</dbReference>
<dbReference type="PANTHER" id="PTHR21485:SF6">
    <property type="entry name" value="N-ACYLNEURAMINATE CYTIDYLYLTRANSFERASE-RELATED"/>
    <property type="match status" value="1"/>
</dbReference>
<evidence type="ECO:0000256" key="1">
    <source>
        <dbReference type="NCBIfam" id="TIGR03584"/>
    </source>
</evidence>
<protein>
    <recommendedName>
        <fullName evidence="1">Pseudaminic acid cytidylyltransferase</fullName>
        <ecNumber evidence="1">2.7.7.81</ecNumber>
    </recommendedName>
</protein>
<dbReference type="InterPro" id="IPR020039">
    <property type="entry name" value="PseF"/>
</dbReference>
<dbReference type="PANTHER" id="PTHR21485">
    <property type="entry name" value="HAD SUPERFAMILY MEMBERS CMAS AND KDSC"/>
    <property type="match status" value="1"/>
</dbReference>
<dbReference type="GeneID" id="76196689"/>
<dbReference type="NCBIfam" id="TIGR03584">
    <property type="entry name" value="PseF"/>
    <property type="match status" value="1"/>
</dbReference>
<sequence length="230" mass="25575">MIALILARGGSKRIPLKNIAPFLGKPLLSYVVQMARSCPLFRQVFVSTDHPKIAKVAKDSGASVLERPARLAGDFNTTLEVAQDAALVLKLEPTTYLCVLYATSVLLKPAYIKNALHALQTHQHKKYAFVCSAYSTSPYRSFSIQENTPTPLFKDCMQQRSQDLPPLYHDAGLFYLGQAKHFIAKEPLLAPHSYPLILPQTCVQDIDSLEDLKLAALKYTAYHENDSPLC</sequence>
<dbReference type="GO" id="GO:0008781">
    <property type="term" value="F:N-acylneuraminate cytidylyltransferase activity"/>
    <property type="evidence" value="ECO:0007669"/>
    <property type="project" value="TreeGrafter"/>
</dbReference>
<dbReference type="EMBL" id="CDMK01000001">
    <property type="protein sequence ID" value="CRI34079.1"/>
    <property type="molecule type" value="Genomic_DNA"/>
</dbReference>
<evidence type="ECO:0000313" key="2">
    <source>
        <dbReference type="EMBL" id="CRI34079.1"/>
    </source>
</evidence>
<keyword evidence="2" id="KW-0808">Transferase</keyword>
<keyword evidence="2" id="KW-0548">Nucleotidyltransferase</keyword>
<gene>
    <name evidence="2" type="ORF">HHE01_09250</name>
</gene>
<name>A0A0K2Y8Q9_HELHE</name>
<dbReference type="InterPro" id="IPR050793">
    <property type="entry name" value="CMP-NeuNAc_synthase"/>
</dbReference>
<organism evidence="2 3">
    <name type="scientific">Helicobacter heilmannii</name>
    <dbReference type="NCBI Taxonomy" id="35817"/>
    <lineage>
        <taxon>Bacteria</taxon>
        <taxon>Pseudomonadati</taxon>
        <taxon>Campylobacterota</taxon>
        <taxon>Epsilonproteobacteria</taxon>
        <taxon>Campylobacterales</taxon>
        <taxon>Helicobacteraceae</taxon>
        <taxon>Helicobacter</taxon>
    </lineage>
</organism>
<dbReference type="Pfam" id="PF02348">
    <property type="entry name" value="CTP_transf_3"/>
    <property type="match status" value="1"/>
</dbReference>
<dbReference type="AlphaFoldDB" id="A0A0K2Y8Q9"/>
<reference evidence="3" key="1">
    <citation type="submission" date="2014-12" db="EMBL/GenBank/DDBJ databases">
        <authorList>
            <person name="Smet A."/>
        </authorList>
    </citation>
    <scope>NUCLEOTIDE SEQUENCE [LARGE SCALE GENOMIC DNA]</scope>
</reference>
<dbReference type="SUPFAM" id="SSF53448">
    <property type="entry name" value="Nucleotide-diphospho-sugar transferases"/>
    <property type="match status" value="1"/>
</dbReference>
<dbReference type="InterPro" id="IPR003329">
    <property type="entry name" value="Cytidylyl_trans"/>
</dbReference>
<keyword evidence="3" id="KW-1185">Reference proteome</keyword>
<dbReference type="Proteomes" id="UP000046090">
    <property type="component" value="Unassembled WGS sequence"/>
</dbReference>
<dbReference type="InterPro" id="IPR029044">
    <property type="entry name" value="Nucleotide-diphossugar_trans"/>
</dbReference>